<dbReference type="PANTHER" id="PTHR23166:SF5">
    <property type="entry name" value="CTTNBP2 N-TERMINAL-LIKE PROTEIN"/>
    <property type="match status" value="1"/>
</dbReference>
<feature type="region of interest" description="Disordered" evidence="3">
    <location>
        <begin position="399"/>
        <end position="448"/>
    </location>
</feature>
<sequence length="479" mass="52971">MSNKPETVTNHLTDAHTSNASQISDRIIFPEEVQTIKAKNPKVDFNKAELLKLLCYMEGELQARDVVIAVLKSEKVKNLVNVAAYGAPIDSKLKLNDPHAALFRDSIALTGNLASRTSAAIAAQSELDAREFCEQQLLVLSQKVDQQRQTHAKVVNLLKSTRDRHLQLMQELDTERKKNEEPQTPRSATCEKSRLQDKILEAETARDQLVKDVKKLRETLEAERVEHKEIVFYLLEERKKINIIRNEERKRSEDLAQILSEEKQRVDTIADGLEEETKKSLRLEAEMEKQSLIHEQEKKLMLRNLATEEKKIKDLEAEVNRLRMENEALKKSTMGSGGNPMMSNVSKIIQPTATVSSVPVSGPTTGIARSISPGQVLRHDSSSSMTSGTNVATIIRAHSVQQSSSQGPQPPLKKGQFTGANSVRAPPPIPPNKPIINKGNATTATTSSSRISFLQSQTVSGIASAAQAIAAQNAKSSDE</sequence>
<dbReference type="EMBL" id="CVRI01000037">
    <property type="protein sequence ID" value="CRK93619.1"/>
    <property type="molecule type" value="Genomic_DNA"/>
</dbReference>
<gene>
    <name evidence="5" type="ORF">CLUMA_CG007149</name>
</gene>
<evidence type="ECO:0000259" key="4">
    <source>
        <dbReference type="Pfam" id="PF09727"/>
    </source>
</evidence>
<evidence type="ECO:0000256" key="3">
    <source>
        <dbReference type="SAM" id="MobiDB-lite"/>
    </source>
</evidence>
<dbReference type="Pfam" id="PF09727">
    <property type="entry name" value="CortBP2"/>
    <property type="match status" value="1"/>
</dbReference>
<feature type="compositionally biased region" description="Basic and acidic residues" evidence="3">
    <location>
        <begin position="173"/>
        <end position="193"/>
    </location>
</feature>
<dbReference type="OrthoDB" id="6021133at2759"/>
<evidence type="ECO:0000256" key="1">
    <source>
        <dbReference type="ARBA" id="ARBA00023054"/>
    </source>
</evidence>
<dbReference type="InterPro" id="IPR050719">
    <property type="entry name" value="Cortactin-Actin_Reg"/>
</dbReference>
<proteinExistence type="predicted"/>
<reference evidence="5 6" key="1">
    <citation type="submission" date="2015-04" db="EMBL/GenBank/DDBJ databases">
        <authorList>
            <person name="Syromyatnikov M.Y."/>
            <person name="Popov V.N."/>
        </authorList>
    </citation>
    <scope>NUCLEOTIDE SEQUENCE [LARGE SCALE GENOMIC DNA]</scope>
</reference>
<dbReference type="STRING" id="568069.A0A1J1I082"/>
<accession>A0A1J1I082</accession>
<protein>
    <submittedName>
        <fullName evidence="5">CLUMA_CG007149, isoform A</fullName>
    </submittedName>
</protein>
<dbReference type="Proteomes" id="UP000183832">
    <property type="component" value="Unassembled WGS sequence"/>
</dbReference>
<organism evidence="5 6">
    <name type="scientific">Clunio marinus</name>
    <dbReference type="NCBI Taxonomy" id="568069"/>
    <lineage>
        <taxon>Eukaryota</taxon>
        <taxon>Metazoa</taxon>
        <taxon>Ecdysozoa</taxon>
        <taxon>Arthropoda</taxon>
        <taxon>Hexapoda</taxon>
        <taxon>Insecta</taxon>
        <taxon>Pterygota</taxon>
        <taxon>Neoptera</taxon>
        <taxon>Endopterygota</taxon>
        <taxon>Diptera</taxon>
        <taxon>Nematocera</taxon>
        <taxon>Chironomoidea</taxon>
        <taxon>Chironomidae</taxon>
        <taxon>Clunio</taxon>
    </lineage>
</organism>
<keyword evidence="1 2" id="KW-0175">Coiled coil</keyword>
<dbReference type="PANTHER" id="PTHR23166">
    <property type="entry name" value="FILAMIN/GPBP-INTERACTING PROTEIN"/>
    <property type="match status" value="1"/>
</dbReference>
<feature type="compositionally biased region" description="Low complexity" evidence="3">
    <location>
        <begin position="434"/>
        <end position="448"/>
    </location>
</feature>
<feature type="region of interest" description="Disordered" evidence="3">
    <location>
        <begin position="172"/>
        <end position="193"/>
    </location>
</feature>
<dbReference type="AlphaFoldDB" id="A0A1J1I082"/>
<dbReference type="InterPro" id="IPR019131">
    <property type="entry name" value="Cortactin-binding_p2_N"/>
</dbReference>
<keyword evidence="6" id="KW-1185">Reference proteome</keyword>
<evidence type="ECO:0000313" key="5">
    <source>
        <dbReference type="EMBL" id="CRK93619.1"/>
    </source>
</evidence>
<name>A0A1J1I082_9DIPT</name>
<feature type="coiled-coil region" evidence="2">
    <location>
        <begin position="256"/>
        <end position="332"/>
    </location>
</feature>
<evidence type="ECO:0000256" key="2">
    <source>
        <dbReference type="SAM" id="Coils"/>
    </source>
</evidence>
<feature type="domain" description="Cortactin-binding protein-2 N-terminal" evidence="4">
    <location>
        <begin position="44"/>
        <end position="240"/>
    </location>
</feature>
<evidence type="ECO:0000313" key="6">
    <source>
        <dbReference type="Proteomes" id="UP000183832"/>
    </source>
</evidence>